<feature type="region of interest" description="Disordered" evidence="1">
    <location>
        <begin position="83"/>
        <end position="111"/>
    </location>
</feature>
<feature type="compositionally biased region" description="Basic and acidic residues" evidence="1">
    <location>
        <begin position="97"/>
        <end position="111"/>
    </location>
</feature>
<dbReference type="AlphaFoldDB" id="A0A0F9LIQ1"/>
<comment type="caution">
    <text evidence="2">The sequence shown here is derived from an EMBL/GenBank/DDBJ whole genome shotgun (WGS) entry which is preliminary data.</text>
</comment>
<reference evidence="2" key="1">
    <citation type="journal article" date="2015" name="Nature">
        <title>Complex archaea that bridge the gap between prokaryotes and eukaryotes.</title>
        <authorList>
            <person name="Spang A."/>
            <person name="Saw J.H."/>
            <person name="Jorgensen S.L."/>
            <person name="Zaremba-Niedzwiedzka K."/>
            <person name="Martijn J."/>
            <person name="Lind A.E."/>
            <person name="van Eijk R."/>
            <person name="Schleper C."/>
            <person name="Guy L."/>
            <person name="Ettema T.J."/>
        </authorList>
    </citation>
    <scope>NUCLEOTIDE SEQUENCE</scope>
</reference>
<name>A0A0F9LIQ1_9ZZZZ</name>
<sequence length="111" mass="12722">MSTQPTLPGVDSLPKTFDGVTYTPKHDQKRLTGQLKAVYKILSTGPWYTLQDIRTLVFTYSKGKMIASEASVSARLRDLRKEKFGGHTVNKRHRGDPKRGLWEYQLERRGK</sequence>
<proteinExistence type="predicted"/>
<organism evidence="2">
    <name type="scientific">marine sediment metagenome</name>
    <dbReference type="NCBI Taxonomy" id="412755"/>
    <lineage>
        <taxon>unclassified sequences</taxon>
        <taxon>metagenomes</taxon>
        <taxon>ecological metagenomes</taxon>
    </lineage>
</organism>
<evidence type="ECO:0000256" key="1">
    <source>
        <dbReference type="SAM" id="MobiDB-lite"/>
    </source>
</evidence>
<protein>
    <submittedName>
        <fullName evidence="2">Uncharacterized protein</fullName>
    </submittedName>
</protein>
<dbReference type="EMBL" id="LAZR01006284">
    <property type="protein sequence ID" value="KKM93303.1"/>
    <property type="molecule type" value="Genomic_DNA"/>
</dbReference>
<accession>A0A0F9LIQ1</accession>
<gene>
    <name evidence="2" type="ORF">LCGC14_1209780</name>
</gene>
<evidence type="ECO:0000313" key="2">
    <source>
        <dbReference type="EMBL" id="KKM93303.1"/>
    </source>
</evidence>